<dbReference type="GO" id="GO:0006412">
    <property type="term" value="P:translation"/>
    <property type="evidence" value="ECO:0007669"/>
    <property type="project" value="InterPro"/>
</dbReference>
<accession>A0A1G2FD08</accession>
<protein>
    <recommendedName>
        <fullName evidence="4 5">50S ribosomal protein L35</fullName>
    </recommendedName>
</protein>
<feature type="compositionally biased region" description="Basic and acidic residues" evidence="6">
    <location>
        <begin position="26"/>
        <end position="38"/>
    </location>
</feature>
<keyword evidence="2 5" id="KW-0689">Ribosomal protein</keyword>
<evidence type="ECO:0000256" key="2">
    <source>
        <dbReference type="ARBA" id="ARBA00022980"/>
    </source>
</evidence>
<evidence type="ECO:0000256" key="6">
    <source>
        <dbReference type="SAM" id="MobiDB-lite"/>
    </source>
</evidence>
<dbReference type="SUPFAM" id="SSF143034">
    <property type="entry name" value="L35p-like"/>
    <property type="match status" value="1"/>
</dbReference>
<name>A0A1G2FD08_9BACT</name>
<comment type="caution">
    <text evidence="7">The sequence shown here is derived from an EMBL/GenBank/DDBJ whole genome shotgun (WGS) entry which is preliminary data.</text>
</comment>
<proteinExistence type="inferred from homology"/>
<gene>
    <name evidence="7" type="ORF">A2815_02615</name>
</gene>
<evidence type="ECO:0000313" key="7">
    <source>
        <dbReference type="EMBL" id="OGZ35965.1"/>
    </source>
</evidence>
<dbReference type="AlphaFoldDB" id="A0A1G2FD08"/>
<dbReference type="EMBL" id="MHMY01000003">
    <property type="protein sequence ID" value="OGZ35965.1"/>
    <property type="molecule type" value="Genomic_DNA"/>
</dbReference>
<dbReference type="Gene3D" id="4.10.410.60">
    <property type="match status" value="1"/>
</dbReference>
<dbReference type="Proteomes" id="UP000176974">
    <property type="component" value="Unassembled WGS sequence"/>
</dbReference>
<keyword evidence="3 5" id="KW-0687">Ribonucleoprotein</keyword>
<organism evidence="7 8">
    <name type="scientific">Candidatus Portnoybacteria bacterium RIFCSPHIGHO2_01_FULL_40_12b</name>
    <dbReference type="NCBI Taxonomy" id="1801994"/>
    <lineage>
        <taxon>Bacteria</taxon>
        <taxon>Candidatus Portnoyibacteriota</taxon>
    </lineage>
</organism>
<dbReference type="InterPro" id="IPR021137">
    <property type="entry name" value="Ribosomal_bL35-like"/>
</dbReference>
<dbReference type="GO" id="GO:1990904">
    <property type="term" value="C:ribonucleoprotein complex"/>
    <property type="evidence" value="ECO:0007669"/>
    <property type="project" value="UniProtKB-KW"/>
</dbReference>
<dbReference type="GO" id="GO:0003735">
    <property type="term" value="F:structural constituent of ribosome"/>
    <property type="evidence" value="ECO:0007669"/>
    <property type="project" value="InterPro"/>
</dbReference>
<dbReference type="Pfam" id="PF01632">
    <property type="entry name" value="Ribosomal_L35p"/>
    <property type="match status" value="1"/>
</dbReference>
<dbReference type="GO" id="GO:0005840">
    <property type="term" value="C:ribosome"/>
    <property type="evidence" value="ECO:0007669"/>
    <property type="project" value="UniProtKB-KW"/>
</dbReference>
<evidence type="ECO:0000256" key="1">
    <source>
        <dbReference type="ARBA" id="ARBA00006598"/>
    </source>
</evidence>
<reference evidence="7 8" key="1">
    <citation type="journal article" date="2016" name="Nat. Commun.">
        <title>Thousands of microbial genomes shed light on interconnected biogeochemical processes in an aquifer system.</title>
        <authorList>
            <person name="Anantharaman K."/>
            <person name="Brown C.T."/>
            <person name="Hug L.A."/>
            <person name="Sharon I."/>
            <person name="Castelle C.J."/>
            <person name="Probst A.J."/>
            <person name="Thomas B.C."/>
            <person name="Singh A."/>
            <person name="Wilkins M.J."/>
            <person name="Karaoz U."/>
            <person name="Brodie E.L."/>
            <person name="Williams K.H."/>
            <person name="Hubbard S.S."/>
            <person name="Banfield J.F."/>
        </authorList>
    </citation>
    <scope>NUCLEOTIDE SEQUENCE [LARGE SCALE GENOMIC DNA]</scope>
</reference>
<sequence>MKLKTKKIALKRLKITGSGKILRRPVHQDHFNAKESGQKTRQKRGFLKAPSANQRKIKKWLPYI</sequence>
<dbReference type="PRINTS" id="PR00064">
    <property type="entry name" value="RIBOSOMALL35"/>
</dbReference>
<comment type="similarity">
    <text evidence="1 5">Belongs to the bacterial ribosomal protein bL35 family.</text>
</comment>
<evidence type="ECO:0000256" key="3">
    <source>
        <dbReference type="ARBA" id="ARBA00023274"/>
    </source>
</evidence>
<evidence type="ECO:0000256" key="5">
    <source>
        <dbReference type="RuleBase" id="RU000568"/>
    </source>
</evidence>
<evidence type="ECO:0000313" key="8">
    <source>
        <dbReference type="Proteomes" id="UP000176974"/>
    </source>
</evidence>
<evidence type="ECO:0000256" key="4">
    <source>
        <dbReference type="ARBA" id="ARBA00035486"/>
    </source>
</evidence>
<feature type="region of interest" description="Disordered" evidence="6">
    <location>
        <begin position="26"/>
        <end position="51"/>
    </location>
</feature>
<dbReference type="InterPro" id="IPR037229">
    <property type="entry name" value="Ribosomal_bL35_sf"/>
</dbReference>
<dbReference type="InterPro" id="IPR001706">
    <property type="entry name" value="Ribosomal_bL35"/>
</dbReference>